<dbReference type="AlphaFoldDB" id="A0A2K3E035"/>
<keyword evidence="2" id="KW-1185">Reference proteome</keyword>
<dbReference type="Gramene" id="PNW86152">
    <property type="protein sequence ID" value="PNW86152"/>
    <property type="gene ID" value="CHLRE_02g074976v5"/>
</dbReference>
<dbReference type="InParanoid" id="A0A2K3E035"/>
<sequence>MSPCSGASCPTRLAGASLSYHSRLTSYSSQSAFASARPQLGSHPGLFSAPASTF</sequence>
<accession>A0A2K3E035</accession>
<dbReference type="KEGG" id="cre:CHLRE_02g074976v5"/>
<name>A0A2K3E035_CHLRE</name>
<dbReference type="Proteomes" id="UP000006906">
    <property type="component" value="Chromosome 2"/>
</dbReference>
<evidence type="ECO:0000313" key="2">
    <source>
        <dbReference type="Proteomes" id="UP000006906"/>
    </source>
</evidence>
<organism evidence="1 2">
    <name type="scientific">Chlamydomonas reinhardtii</name>
    <name type="common">Chlamydomonas smithii</name>
    <dbReference type="NCBI Taxonomy" id="3055"/>
    <lineage>
        <taxon>Eukaryota</taxon>
        <taxon>Viridiplantae</taxon>
        <taxon>Chlorophyta</taxon>
        <taxon>core chlorophytes</taxon>
        <taxon>Chlorophyceae</taxon>
        <taxon>CS clade</taxon>
        <taxon>Chlamydomonadales</taxon>
        <taxon>Chlamydomonadaceae</taxon>
        <taxon>Chlamydomonas</taxon>
    </lineage>
</organism>
<dbReference type="GeneID" id="66052225"/>
<gene>
    <name evidence="1" type="ORF">CHLRE_02g074976v5</name>
</gene>
<evidence type="ECO:0000313" key="1">
    <source>
        <dbReference type="EMBL" id="PNW86152.1"/>
    </source>
</evidence>
<proteinExistence type="predicted"/>
<dbReference type="EMBL" id="CM008963">
    <property type="protein sequence ID" value="PNW86152.1"/>
    <property type="molecule type" value="Genomic_DNA"/>
</dbReference>
<reference evidence="1 2" key="1">
    <citation type="journal article" date="2007" name="Science">
        <title>The Chlamydomonas genome reveals the evolution of key animal and plant functions.</title>
        <authorList>
            <person name="Merchant S.S."/>
            <person name="Prochnik S.E."/>
            <person name="Vallon O."/>
            <person name="Harris E.H."/>
            <person name="Karpowicz S.J."/>
            <person name="Witman G.B."/>
            <person name="Terry A."/>
            <person name="Salamov A."/>
            <person name="Fritz-Laylin L.K."/>
            <person name="Marechal-Drouard L."/>
            <person name="Marshall W.F."/>
            <person name="Qu L.H."/>
            <person name="Nelson D.R."/>
            <person name="Sanderfoot A.A."/>
            <person name="Spalding M.H."/>
            <person name="Kapitonov V.V."/>
            <person name="Ren Q."/>
            <person name="Ferris P."/>
            <person name="Lindquist E."/>
            <person name="Shapiro H."/>
            <person name="Lucas S.M."/>
            <person name="Grimwood J."/>
            <person name="Schmutz J."/>
            <person name="Cardol P."/>
            <person name="Cerutti H."/>
            <person name="Chanfreau G."/>
            <person name="Chen C.L."/>
            <person name="Cognat V."/>
            <person name="Croft M.T."/>
            <person name="Dent R."/>
            <person name="Dutcher S."/>
            <person name="Fernandez E."/>
            <person name="Fukuzawa H."/>
            <person name="Gonzalez-Ballester D."/>
            <person name="Gonzalez-Halphen D."/>
            <person name="Hallmann A."/>
            <person name="Hanikenne M."/>
            <person name="Hippler M."/>
            <person name="Inwood W."/>
            <person name="Jabbari K."/>
            <person name="Kalanon M."/>
            <person name="Kuras R."/>
            <person name="Lefebvre P.A."/>
            <person name="Lemaire S.D."/>
            <person name="Lobanov A.V."/>
            <person name="Lohr M."/>
            <person name="Manuell A."/>
            <person name="Meier I."/>
            <person name="Mets L."/>
            <person name="Mittag M."/>
            <person name="Mittelmeier T."/>
            <person name="Moroney J.V."/>
            <person name="Moseley J."/>
            <person name="Napoli C."/>
            <person name="Nedelcu A.M."/>
            <person name="Niyogi K."/>
            <person name="Novoselov S.V."/>
            <person name="Paulsen I.T."/>
            <person name="Pazour G."/>
            <person name="Purton S."/>
            <person name="Ral J.P."/>
            <person name="Riano-Pachon D.M."/>
            <person name="Riekhof W."/>
            <person name="Rymarquis L."/>
            <person name="Schroda M."/>
            <person name="Stern D."/>
            <person name="Umen J."/>
            <person name="Willows R."/>
            <person name="Wilson N."/>
            <person name="Zimmer S.L."/>
            <person name="Allmer J."/>
            <person name="Balk J."/>
            <person name="Bisova K."/>
            <person name="Chen C.J."/>
            <person name="Elias M."/>
            <person name="Gendler K."/>
            <person name="Hauser C."/>
            <person name="Lamb M.R."/>
            <person name="Ledford H."/>
            <person name="Long J.C."/>
            <person name="Minagawa J."/>
            <person name="Page M.D."/>
            <person name="Pan J."/>
            <person name="Pootakham W."/>
            <person name="Roje S."/>
            <person name="Rose A."/>
            <person name="Stahlberg E."/>
            <person name="Terauchi A.M."/>
            <person name="Yang P."/>
            <person name="Ball S."/>
            <person name="Bowler C."/>
            <person name="Dieckmann C.L."/>
            <person name="Gladyshev V.N."/>
            <person name="Green P."/>
            <person name="Jorgensen R."/>
            <person name="Mayfield S."/>
            <person name="Mueller-Roeber B."/>
            <person name="Rajamani S."/>
            <person name="Sayre R.T."/>
            <person name="Brokstein P."/>
            <person name="Dubchak I."/>
            <person name="Goodstein D."/>
            <person name="Hornick L."/>
            <person name="Huang Y.W."/>
            <person name="Jhaveri J."/>
            <person name="Luo Y."/>
            <person name="Martinez D."/>
            <person name="Ngau W.C."/>
            <person name="Otillar B."/>
            <person name="Poliakov A."/>
            <person name="Porter A."/>
            <person name="Szajkowski L."/>
            <person name="Werner G."/>
            <person name="Zhou K."/>
            <person name="Grigoriev I.V."/>
            <person name="Rokhsar D.S."/>
            <person name="Grossman A.R."/>
        </authorList>
    </citation>
    <scope>NUCLEOTIDE SEQUENCE [LARGE SCALE GENOMIC DNA]</scope>
    <source>
        <strain evidence="2">CC-503</strain>
    </source>
</reference>
<dbReference type="RefSeq" id="XP_042926766.1">
    <property type="nucleotide sequence ID" value="XM_043059127.1"/>
</dbReference>
<protein>
    <submittedName>
        <fullName evidence="1">Uncharacterized protein</fullName>
    </submittedName>
</protein>